<comment type="caution">
    <text evidence="10">The sequence shown here is derived from an EMBL/GenBank/DDBJ whole genome shotgun (WGS) entry which is preliminary data.</text>
</comment>
<name>A0A9D4ANE9_9SAUR</name>
<evidence type="ECO:0000256" key="2">
    <source>
        <dbReference type="ARBA" id="ARBA00022723"/>
    </source>
</evidence>
<keyword evidence="11" id="KW-1185">Reference proteome</keyword>
<evidence type="ECO:0000313" key="10">
    <source>
        <dbReference type="EMBL" id="KAH1169212.1"/>
    </source>
</evidence>
<keyword evidence="3 8" id="KW-0862">Zinc</keyword>
<keyword evidence="1" id="KW-0488">Methylation</keyword>
<organism evidence="10 11">
    <name type="scientific">Mauremys mutica</name>
    <name type="common">yellowpond turtle</name>
    <dbReference type="NCBI Taxonomy" id="74926"/>
    <lineage>
        <taxon>Eukaryota</taxon>
        <taxon>Metazoa</taxon>
        <taxon>Chordata</taxon>
        <taxon>Craniata</taxon>
        <taxon>Vertebrata</taxon>
        <taxon>Euteleostomi</taxon>
        <taxon>Archelosauria</taxon>
        <taxon>Testudinata</taxon>
        <taxon>Testudines</taxon>
        <taxon>Cryptodira</taxon>
        <taxon>Durocryptodira</taxon>
        <taxon>Testudinoidea</taxon>
        <taxon>Geoemydidae</taxon>
        <taxon>Geoemydinae</taxon>
        <taxon>Mauremys</taxon>
    </lineage>
</organism>
<protein>
    <recommendedName>
        <fullName evidence="7">Cysteine-rich protein 1</fullName>
    </recommendedName>
</protein>
<dbReference type="SUPFAM" id="SSF57716">
    <property type="entry name" value="Glucocorticoid receptor-like (DNA-binding domain)"/>
    <property type="match status" value="2"/>
</dbReference>
<dbReference type="PANTHER" id="PTHR46074:SF6">
    <property type="entry name" value="CYSTEINE-RICH PROTEIN 1 ISOFORM X1"/>
    <property type="match status" value="1"/>
</dbReference>
<evidence type="ECO:0000256" key="3">
    <source>
        <dbReference type="ARBA" id="ARBA00022833"/>
    </source>
</evidence>
<dbReference type="GO" id="GO:0008270">
    <property type="term" value="F:zinc ion binding"/>
    <property type="evidence" value="ECO:0007669"/>
    <property type="project" value="TreeGrafter"/>
</dbReference>
<gene>
    <name evidence="10" type="ORF">KIL84_013802</name>
</gene>
<reference evidence="10" key="1">
    <citation type="submission" date="2021-09" db="EMBL/GenBank/DDBJ databases">
        <title>The genome of Mauremys mutica provides insights into the evolution of semi-aquatic lifestyle.</title>
        <authorList>
            <person name="Gong S."/>
            <person name="Gao Y."/>
        </authorList>
    </citation>
    <scope>NUCLEOTIDE SEQUENCE</scope>
    <source>
        <strain evidence="10">MM-2020</strain>
        <tissue evidence="10">Muscle</tissue>
    </source>
</reference>
<evidence type="ECO:0000256" key="8">
    <source>
        <dbReference type="PROSITE-ProRule" id="PRU00125"/>
    </source>
</evidence>
<evidence type="ECO:0000256" key="1">
    <source>
        <dbReference type="ARBA" id="ARBA00022481"/>
    </source>
</evidence>
<keyword evidence="2 8" id="KW-0479">Metal-binding</keyword>
<dbReference type="Gene3D" id="2.10.110.10">
    <property type="entry name" value="Cysteine Rich Protein"/>
    <property type="match status" value="1"/>
</dbReference>
<comment type="function">
    <text evidence="6">Seems to have a role in zinc absorption and may function as an intracellular zinc transport protein.</text>
</comment>
<dbReference type="SMART" id="SM00132">
    <property type="entry name" value="LIM"/>
    <property type="match status" value="1"/>
</dbReference>
<proteinExistence type="predicted"/>
<dbReference type="PROSITE" id="PS00478">
    <property type="entry name" value="LIM_DOMAIN_1"/>
    <property type="match status" value="1"/>
</dbReference>
<evidence type="ECO:0000259" key="9">
    <source>
        <dbReference type="PROSITE" id="PS50023"/>
    </source>
</evidence>
<evidence type="ECO:0000256" key="5">
    <source>
        <dbReference type="ARBA" id="ARBA00023038"/>
    </source>
</evidence>
<dbReference type="FunFam" id="2.10.110.10:FF:000054">
    <property type="entry name" value="Cysteine-rich protein 1"/>
    <property type="match status" value="1"/>
</dbReference>
<sequence length="164" mass="17995">MISYCPICGKPVYFAERKRSLGKDYHPLCLKCYQCKRQLSPGQHAEYDDKPYCNHCYLQHFGPRGLAASQLFGSPGAGHRSAVPAAAALAASGLTATPALPQKKSWRFRKVTESMTSVTELNKTANVSLISWGSFLFQSSSGKPEQLLDGPALIFKTRRLITGL</sequence>
<keyword evidence="4" id="KW-0007">Acetylation</keyword>
<dbReference type="Proteomes" id="UP000827986">
    <property type="component" value="Unassembled WGS sequence"/>
</dbReference>
<dbReference type="InterPro" id="IPR001781">
    <property type="entry name" value="Znf_LIM"/>
</dbReference>
<dbReference type="Pfam" id="PF00412">
    <property type="entry name" value="LIM"/>
    <property type="match status" value="1"/>
</dbReference>
<dbReference type="GO" id="GO:0008630">
    <property type="term" value="P:intrinsic apoptotic signaling pathway in response to DNA damage"/>
    <property type="evidence" value="ECO:0007669"/>
    <property type="project" value="TreeGrafter"/>
</dbReference>
<evidence type="ECO:0000256" key="4">
    <source>
        <dbReference type="ARBA" id="ARBA00022990"/>
    </source>
</evidence>
<dbReference type="CDD" id="cd09401">
    <property type="entry name" value="LIM_TLP_like"/>
    <property type="match status" value="1"/>
</dbReference>
<accession>A0A9D4ANE9</accession>
<dbReference type="PANTHER" id="PTHR46074">
    <property type="entry name" value="CYSTEINE-RICH PROTEIN CRIP FAMILY MEMBER"/>
    <property type="match status" value="1"/>
</dbReference>
<keyword evidence="5 8" id="KW-0440">LIM domain</keyword>
<dbReference type="AlphaFoldDB" id="A0A9D4ANE9"/>
<evidence type="ECO:0000256" key="6">
    <source>
        <dbReference type="ARBA" id="ARBA00055254"/>
    </source>
</evidence>
<dbReference type="GO" id="GO:0010468">
    <property type="term" value="P:regulation of gene expression"/>
    <property type="evidence" value="ECO:0007669"/>
    <property type="project" value="TreeGrafter"/>
</dbReference>
<evidence type="ECO:0000256" key="7">
    <source>
        <dbReference type="ARBA" id="ARBA00072537"/>
    </source>
</evidence>
<evidence type="ECO:0000313" key="11">
    <source>
        <dbReference type="Proteomes" id="UP000827986"/>
    </source>
</evidence>
<dbReference type="EMBL" id="JAHDVG010000485">
    <property type="protein sequence ID" value="KAH1169212.1"/>
    <property type="molecule type" value="Genomic_DNA"/>
</dbReference>
<feature type="domain" description="LIM zinc-binding" evidence="9">
    <location>
        <begin position="3"/>
        <end position="63"/>
    </location>
</feature>
<dbReference type="PROSITE" id="PS50023">
    <property type="entry name" value="LIM_DOMAIN_2"/>
    <property type="match status" value="1"/>
</dbReference>